<dbReference type="Proteomes" id="UP000482653">
    <property type="component" value="Unassembled WGS sequence"/>
</dbReference>
<dbReference type="SUPFAM" id="SSF47789">
    <property type="entry name" value="C-terminal domain of RNA polymerase alpha subunit"/>
    <property type="match status" value="1"/>
</dbReference>
<dbReference type="eggNOG" id="COG0202">
    <property type="taxonomic scope" value="Bacteria"/>
</dbReference>
<comment type="function">
    <text evidence="11">DNA-dependent RNA polymerase catalyzes the transcription of DNA into RNA using the four ribonucleoside triphosphates as substrates.</text>
</comment>
<evidence type="ECO:0000256" key="9">
    <source>
        <dbReference type="ARBA" id="ARBA00033070"/>
    </source>
</evidence>
<organism evidence="13 20">
    <name type="scientific">Bacteroides cellulosilyticus</name>
    <dbReference type="NCBI Taxonomy" id="246787"/>
    <lineage>
        <taxon>Bacteria</taxon>
        <taxon>Pseudomonadati</taxon>
        <taxon>Bacteroidota</taxon>
        <taxon>Bacteroidia</taxon>
        <taxon>Bacteroidales</taxon>
        <taxon>Bacteroidaceae</taxon>
        <taxon>Bacteroides</taxon>
    </lineage>
</organism>
<proteinExistence type="inferred from homology"/>
<evidence type="ECO:0000313" key="13">
    <source>
        <dbReference type="EMBL" id="ALJ60673.1"/>
    </source>
</evidence>
<dbReference type="STRING" id="246787.BcellWH2_03444"/>
<dbReference type="SUPFAM" id="SSF56553">
    <property type="entry name" value="Insert subdomain of RNA polymerase alpha subunit"/>
    <property type="match status" value="1"/>
</dbReference>
<evidence type="ECO:0000256" key="4">
    <source>
        <dbReference type="ARBA" id="ARBA00022478"/>
    </source>
</evidence>
<dbReference type="FunFam" id="1.10.150.20:FF:000020">
    <property type="entry name" value="DNA-directed RNA polymerase subunit alpha"/>
    <property type="match status" value="1"/>
</dbReference>
<keyword evidence="6 11" id="KW-0548">Nucleotidyltransferase</keyword>
<evidence type="ECO:0000313" key="20">
    <source>
        <dbReference type="Proteomes" id="UP000061809"/>
    </source>
</evidence>
<dbReference type="GO" id="GO:0005737">
    <property type="term" value="C:cytoplasm"/>
    <property type="evidence" value="ECO:0007669"/>
    <property type="project" value="UniProtKB-ARBA"/>
</dbReference>
<dbReference type="Gene3D" id="2.170.120.12">
    <property type="entry name" value="DNA-directed RNA polymerase, insert domain"/>
    <property type="match status" value="1"/>
</dbReference>
<evidence type="ECO:0000313" key="15">
    <source>
        <dbReference type="EMBL" id="KAA5422145.1"/>
    </source>
</evidence>
<reference evidence="18" key="5">
    <citation type="submission" date="2023-08" db="EMBL/GenBank/DDBJ databases">
        <title>Reintroducing virulent viruses to syntetic microbiomes.</title>
        <authorList>
            <person name="Wilde J."/>
            <person name="Boyes R."/>
            <person name="Robinson A.V."/>
            <person name="Daisley B.A."/>
            <person name="Allen-Vercoe E."/>
        </authorList>
    </citation>
    <scope>NUCLEOTIDE SEQUENCE</scope>
    <source>
        <strain evidence="18">225I_12FAA</strain>
    </source>
</reference>
<protein>
    <recommendedName>
        <fullName evidence="3 11">DNA-directed RNA polymerase subunit alpha</fullName>
        <shortName evidence="11">RNAP subunit alpha</shortName>
        <ecNumber evidence="2 11">2.7.7.6</ecNumber>
    </recommendedName>
    <alternativeName>
        <fullName evidence="9 11">RNA polymerase subunit alpha</fullName>
    </alternativeName>
    <alternativeName>
        <fullName evidence="8 11">Transcriptase subunit alpha</fullName>
    </alternativeName>
</protein>
<feature type="region of interest" description="Alpha N-terminal domain (alpha-NTD)" evidence="11">
    <location>
        <begin position="1"/>
        <end position="231"/>
    </location>
</feature>
<evidence type="ECO:0000256" key="3">
    <source>
        <dbReference type="ARBA" id="ARBA00015972"/>
    </source>
</evidence>
<evidence type="ECO:0000313" key="18">
    <source>
        <dbReference type="EMBL" id="MDT4513862.1"/>
    </source>
</evidence>
<dbReference type="InterPro" id="IPR036603">
    <property type="entry name" value="RBP11-like"/>
</dbReference>
<dbReference type="GO" id="GO:0000428">
    <property type="term" value="C:DNA-directed RNA polymerase complex"/>
    <property type="evidence" value="ECO:0007669"/>
    <property type="project" value="UniProtKB-KW"/>
</dbReference>
<evidence type="ECO:0000256" key="7">
    <source>
        <dbReference type="ARBA" id="ARBA00023163"/>
    </source>
</evidence>
<keyword evidence="4 11" id="KW-0240">DNA-directed RNA polymerase</keyword>
<dbReference type="EMBL" id="VVYV01000003">
    <property type="protein sequence ID" value="KAA5423020.1"/>
    <property type="molecule type" value="Genomic_DNA"/>
</dbReference>
<evidence type="ECO:0000256" key="5">
    <source>
        <dbReference type="ARBA" id="ARBA00022679"/>
    </source>
</evidence>
<dbReference type="EMBL" id="JARFID010000023">
    <property type="protein sequence ID" value="MDE8696223.1"/>
    <property type="molecule type" value="Genomic_DNA"/>
</dbReference>
<keyword evidence="7 11" id="KW-0804">Transcription</keyword>
<dbReference type="Proteomes" id="UP001221924">
    <property type="component" value="Unassembled WGS sequence"/>
</dbReference>
<dbReference type="SUPFAM" id="SSF55257">
    <property type="entry name" value="RBP11-like subunits of RNA polymerase"/>
    <property type="match status" value="1"/>
</dbReference>
<evidence type="ECO:0000256" key="1">
    <source>
        <dbReference type="ARBA" id="ARBA00007123"/>
    </source>
</evidence>
<reference evidence="22 23" key="3">
    <citation type="journal article" date="2019" name="Nat. Med.">
        <title>A library of human gut bacterial isolates paired with longitudinal multiomics data enables mechanistic microbiome research.</title>
        <authorList>
            <person name="Poyet M."/>
            <person name="Groussin M."/>
            <person name="Gibbons S.M."/>
            <person name="Avila-Pacheco J."/>
            <person name="Jiang X."/>
            <person name="Kearney S.M."/>
            <person name="Perrotta A.R."/>
            <person name="Berdy B."/>
            <person name="Zhao S."/>
            <person name="Lieberman T.D."/>
            <person name="Swanson P.K."/>
            <person name="Smith M."/>
            <person name="Roesemann S."/>
            <person name="Alexander J.E."/>
            <person name="Rich S.A."/>
            <person name="Livny J."/>
            <person name="Vlamakis H."/>
            <person name="Clish C."/>
            <person name="Bullock K."/>
            <person name="Deik A."/>
            <person name="Scott J."/>
            <person name="Pierce K.A."/>
            <person name="Xavier R.J."/>
            <person name="Alm E.J."/>
        </authorList>
    </citation>
    <scope>NUCLEOTIDE SEQUENCE [LARGE SCALE GENOMIC DNA]</scope>
    <source>
        <strain evidence="16 23">BIOML-A6</strain>
        <strain evidence="14 22">BIOML-A7</strain>
        <strain evidence="15 24">BIOML-A8</strain>
    </source>
</reference>
<dbReference type="NCBIfam" id="TIGR02027">
    <property type="entry name" value="rpoA"/>
    <property type="match status" value="1"/>
</dbReference>
<evidence type="ECO:0000256" key="11">
    <source>
        <dbReference type="HAMAP-Rule" id="MF_00059"/>
    </source>
</evidence>
<dbReference type="PATRIC" id="fig|246787.4.peg.3560"/>
<dbReference type="Pfam" id="PF01193">
    <property type="entry name" value="RNA_pol_L"/>
    <property type="match status" value="1"/>
</dbReference>
<dbReference type="InterPro" id="IPR011263">
    <property type="entry name" value="DNA-dir_RNA_pol_RpoA/D/Rpb3"/>
</dbReference>
<sequence>MAILAFQKPDKVLMLEADSRFGKFEFRPLEPGFGITVGNALRRILLSSLEGFAITTIKIDGVEHEFSSVPGVKEDVTNIILNLKQVRFKQVVEEFESEKVSITIENSSEFKAGDIGKYLTGFEVLNPELVICHLDSKATMQIDITINKGRGYVPADENREYCTDVNVIPIDSIYTPIRNVKYQIEPFRVEQKTDYDKLVLEITTDGSIHPKEALKEAAKILIYHFMLFSDEKITLESNDVDGNEEFDEEVLHMRQLLKTKLVDMDLSVRALNCLKAADVETLGDLVQFNKTDLLKFRNFGKKSLTELDDLLESLNLSFGTDISKYKLDKE</sequence>
<dbReference type="RefSeq" id="WP_007212090.1">
    <property type="nucleotide sequence ID" value="NZ_CABMLT010000018.1"/>
</dbReference>
<dbReference type="Pfam" id="PF01000">
    <property type="entry name" value="RNA_pol_A_bac"/>
    <property type="match status" value="1"/>
</dbReference>
<evidence type="ECO:0000313" key="17">
    <source>
        <dbReference type="EMBL" id="MDE8696223.1"/>
    </source>
</evidence>
<dbReference type="Proteomes" id="UP001266995">
    <property type="component" value="Unassembled WGS sequence"/>
</dbReference>
<dbReference type="EMBL" id="VVYX01000003">
    <property type="protein sequence ID" value="KAA5422145.1"/>
    <property type="molecule type" value="Genomic_DNA"/>
</dbReference>
<evidence type="ECO:0000313" key="19">
    <source>
        <dbReference type="EMBL" id="RGS37346.1"/>
    </source>
</evidence>
<dbReference type="Gene3D" id="3.30.1360.10">
    <property type="entry name" value="RNA polymerase, RBP11-like subunit"/>
    <property type="match status" value="1"/>
</dbReference>
<dbReference type="FunFam" id="2.170.120.12:FF:000001">
    <property type="entry name" value="DNA-directed RNA polymerase subunit alpha"/>
    <property type="match status" value="1"/>
</dbReference>
<dbReference type="HAMAP" id="MF_00059">
    <property type="entry name" value="RNApol_bact_RpoA"/>
    <property type="match status" value="1"/>
</dbReference>
<keyword evidence="5 11" id="KW-0808">Transferase</keyword>
<evidence type="ECO:0000313" key="16">
    <source>
        <dbReference type="EMBL" id="KAA5423020.1"/>
    </source>
</evidence>
<comment type="similarity">
    <text evidence="1 11">Belongs to the RNA polymerase alpha chain family.</text>
</comment>
<dbReference type="Proteomes" id="UP000325055">
    <property type="component" value="Unassembled WGS sequence"/>
</dbReference>
<dbReference type="Proteomes" id="UP000061809">
    <property type="component" value="Chromosome"/>
</dbReference>
<reference evidence="19 21" key="2">
    <citation type="submission" date="2018-08" db="EMBL/GenBank/DDBJ databases">
        <title>A genome reference for cultivated species of the human gut microbiota.</title>
        <authorList>
            <person name="Zou Y."/>
            <person name="Xue W."/>
            <person name="Luo G."/>
        </authorList>
    </citation>
    <scope>NUCLEOTIDE SEQUENCE [LARGE SCALE GENOMIC DNA]</scope>
    <source>
        <strain evidence="19 21">AF22-3AC</strain>
    </source>
</reference>
<feature type="domain" description="DNA-directed RNA polymerase RpoA/D/Rpb3-type" evidence="12">
    <location>
        <begin position="21"/>
        <end position="231"/>
    </location>
</feature>
<dbReference type="GO" id="GO:0003677">
    <property type="term" value="F:DNA binding"/>
    <property type="evidence" value="ECO:0007669"/>
    <property type="project" value="UniProtKB-UniRule"/>
</dbReference>
<evidence type="ECO:0000313" key="23">
    <source>
        <dbReference type="Proteomes" id="UP000448877"/>
    </source>
</evidence>
<dbReference type="GO" id="GO:0046983">
    <property type="term" value="F:protein dimerization activity"/>
    <property type="evidence" value="ECO:0007669"/>
    <property type="project" value="InterPro"/>
</dbReference>
<evidence type="ECO:0000256" key="8">
    <source>
        <dbReference type="ARBA" id="ARBA00032524"/>
    </source>
</evidence>
<dbReference type="NCBIfam" id="NF003513">
    <property type="entry name" value="PRK05182.1-2"/>
    <property type="match status" value="1"/>
</dbReference>
<dbReference type="Proteomes" id="UP000283341">
    <property type="component" value="Unassembled WGS sequence"/>
</dbReference>
<reference evidence="17" key="4">
    <citation type="submission" date="2023-03" db="EMBL/GenBank/DDBJ databases">
        <title>DFI Biobank Strains.</title>
        <authorList>
            <person name="Mostad J."/>
            <person name="Paddock L."/>
            <person name="Medina S."/>
            <person name="Waligurski E."/>
            <person name="Barat B."/>
            <person name="Smith R."/>
            <person name="Burgo V."/>
            <person name="Metcalfe C."/>
            <person name="Woodson C."/>
            <person name="Sundararajan A."/>
            <person name="Ramaswamy R."/>
            <person name="Lin H."/>
            <person name="Pamer E.G."/>
        </authorList>
    </citation>
    <scope>NUCLEOTIDE SEQUENCE</scope>
    <source>
        <strain evidence="17">DFI.9.5</strain>
    </source>
</reference>
<dbReference type="AlphaFoldDB" id="A0A0P0GL57"/>
<dbReference type="GeneID" id="26159192"/>
<comment type="domain">
    <text evidence="11">The N-terminal domain is essential for RNAP assembly and basal transcription, whereas the C-terminal domain is involved in interaction with transcriptional regulators and with upstream promoter elements.</text>
</comment>
<evidence type="ECO:0000256" key="10">
    <source>
        <dbReference type="ARBA" id="ARBA00048552"/>
    </source>
</evidence>
<dbReference type="NCBIfam" id="NF003519">
    <property type="entry name" value="PRK05182.2-5"/>
    <property type="match status" value="1"/>
</dbReference>
<dbReference type="EMBL" id="JAVSNH010000002">
    <property type="protein sequence ID" value="MDT4513862.1"/>
    <property type="molecule type" value="Genomic_DNA"/>
</dbReference>
<evidence type="ECO:0000313" key="22">
    <source>
        <dbReference type="Proteomes" id="UP000325055"/>
    </source>
</evidence>
<dbReference type="EMBL" id="CP012801">
    <property type="protein sequence ID" value="ALJ60673.1"/>
    <property type="molecule type" value="Genomic_DNA"/>
</dbReference>
<dbReference type="Pfam" id="PF03118">
    <property type="entry name" value="RNA_pol_A_CTD"/>
    <property type="match status" value="1"/>
</dbReference>
<comment type="subunit">
    <text evidence="11">Homodimer. The RNAP catalytic core consists of 2 alpha, 1 beta, 1 beta' and 1 omega subunit. When a sigma factor is associated with the core the holoenzyme is formed, which can initiate transcription.</text>
</comment>
<evidence type="ECO:0000256" key="6">
    <source>
        <dbReference type="ARBA" id="ARBA00022695"/>
    </source>
</evidence>
<evidence type="ECO:0000313" key="14">
    <source>
        <dbReference type="EMBL" id="KAA5409016.1"/>
    </source>
</evidence>
<evidence type="ECO:0000259" key="12">
    <source>
        <dbReference type="SMART" id="SM00662"/>
    </source>
</evidence>
<dbReference type="InterPro" id="IPR011262">
    <property type="entry name" value="DNA-dir_RNA_pol_insert"/>
</dbReference>
<dbReference type="EMBL" id="QRVJ01000006">
    <property type="protein sequence ID" value="RGS37346.1"/>
    <property type="molecule type" value="Genomic_DNA"/>
</dbReference>
<dbReference type="EMBL" id="VVYW01000008">
    <property type="protein sequence ID" value="KAA5409016.1"/>
    <property type="molecule type" value="Genomic_DNA"/>
</dbReference>
<reference evidence="13 20" key="1">
    <citation type="journal article" date="2015" name="Science">
        <title>Genetic determinants of in vivo fitness and diet responsiveness in multiple human gut Bacteroides.</title>
        <authorList>
            <person name="Wu M."/>
            <person name="McNulty N.P."/>
            <person name="Rodionov D.A."/>
            <person name="Khoroshkin M.S."/>
            <person name="Griffin N.W."/>
            <person name="Cheng J."/>
            <person name="Latreille P."/>
            <person name="Kerstetter R.A."/>
            <person name="Terrapon N."/>
            <person name="Henrissat B."/>
            <person name="Osterman A.L."/>
            <person name="Gordon J.I."/>
        </authorList>
    </citation>
    <scope>NUCLEOTIDE SEQUENCE [LARGE SCALE GENOMIC DNA]</scope>
    <source>
        <strain evidence="13 20">WH2</strain>
    </source>
</reference>
<name>A0A0P0GL57_9BACE</name>
<dbReference type="NCBIfam" id="NF003516">
    <property type="entry name" value="PRK05182.2-2"/>
    <property type="match status" value="1"/>
</dbReference>
<evidence type="ECO:0000313" key="24">
    <source>
        <dbReference type="Proteomes" id="UP000482653"/>
    </source>
</evidence>
<gene>
    <name evidence="11 13" type="primary">rpoA</name>
    <name evidence="13" type="ORF">BcellWH2_03444</name>
    <name evidence="19" type="ORF">DWX97_09395</name>
    <name evidence="16" type="ORF">F2Y81_02805</name>
    <name evidence="14" type="ORF">F2Y86_11295</name>
    <name evidence="15" type="ORF">F2Y87_03255</name>
    <name evidence="17" type="ORF">PZH42_19085</name>
    <name evidence="18" type="ORF">RO785_23115</name>
</gene>
<dbReference type="InterPro" id="IPR011260">
    <property type="entry name" value="RNAP_asu_C"/>
</dbReference>
<dbReference type="Proteomes" id="UP000448877">
    <property type="component" value="Unassembled WGS sequence"/>
</dbReference>
<evidence type="ECO:0000256" key="2">
    <source>
        <dbReference type="ARBA" id="ARBA00012418"/>
    </source>
</evidence>
<dbReference type="GO" id="GO:0003899">
    <property type="term" value="F:DNA-directed RNA polymerase activity"/>
    <property type="evidence" value="ECO:0007669"/>
    <property type="project" value="UniProtKB-UniRule"/>
</dbReference>
<dbReference type="GO" id="GO:0006351">
    <property type="term" value="P:DNA-templated transcription"/>
    <property type="evidence" value="ECO:0007669"/>
    <property type="project" value="UniProtKB-UniRule"/>
</dbReference>
<dbReference type="InterPro" id="IPR036643">
    <property type="entry name" value="RNApol_insert_sf"/>
</dbReference>
<dbReference type="KEGG" id="bcel:BcellWH2_03444"/>
<feature type="region of interest" description="Alpha C-terminal domain (alpha-CTD)" evidence="11">
    <location>
        <begin position="253"/>
        <end position="330"/>
    </location>
</feature>
<dbReference type="EC" id="2.7.7.6" evidence="2 11"/>
<dbReference type="CDD" id="cd06928">
    <property type="entry name" value="RNAP_alpha_NTD"/>
    <property type="match status" value="1"/>
</dbReference>
<dbReference type="Gene3D" id="1.10.150.20">
    <property type="entry name" value="5' to 3' exonuclease, C-terminal subdomain"/>
    <property type="match status" value="1"/>
</dbReference>
<comment type="catalytic activity">
    <reaction evidence="10 11">
        <text>RNA(n) + a ribonucleoside 5'-triphosphate = RNA(n+1) + diphosphate</text>
        <dbReference type="Rhea" id="RHEA:21248"/>
        <dbReference type="Rhea" id="RHEA-COMP:14527"/>
        <dbReference type="Rhea" id="RHEA-COMP:17342"/>
        <dbReference type="ChEBI" id="CHEBI:33019"/>
        <dbReference type="ChEBI" id="CHEBI:61557"/>
        <dbReference type="ChEBI" id="CHEBI:140395"/>
        <dbReference type="EC" id="2.7.7.6"/>
    </reaction>
</comment>
<accession>A0A0P0GL57</accession>
<dbReference type="InterPro" id="IPR011773">
    <property type="entry name" value="DNA-dir_RpoA"/>
</dbReference>
<evidence type="ECO:0000313" key="21">
    <source>
        <dbReference type="Proteomes" id="UP000283341"/>
    </source>
</evidence>
<dbReference type="SMART" id="SM00662">
    <property type="entry name" value="RPOLD"/>
    <property type="match status" value="1"/>
</dbReference>